<dbReference type="GO" id="GO:0045197">
    <property type="term" value="P:establishment or maintenance of epithelial cell apical/basal polarity"/>
    <property type="evidence" value="ECO:0007669"/>
    <property type="project" value="TreeGrafter"/>
</dbReference>
<dbReference type="GO" id="GO:0014069">
    <property type="term" value="C:postsynaptic density"/>
    <property type="evidence" value="ECO:0007669"/>
    <property type="project" value="TreeGrafter"/>
</dbReference>
<dbReference type="Proteomes" id="UP000283509">
    <property type="component" value="Unassembled WGS sequence"/>
</dbReference>
<reference evidence="6 7" key="1">
    <citation type="submission" date="2018-04" db="EMBL/GenBank/DDBJ databases">
        <authorList>
            <person name="Zhang X."/>
            <person name="Yuan J."/>
            <person name="Li F."/>
            <person name="Xiang J."/>
        </authorList>
    </citation>
    <scope>NUCLEOTIDE SEQUENCE [LARGE SCALE GENOMIC DNA]</scope>
    <source>
        <tissue evidence="6">Muscle</tissue>
    </source>
</reference>
<feature type="domain" description="Disease resistance R13L4/SHOC-2-like LRR" evidence="5">
    <location>
        <begin position="151"/>
        <end position="229"/>
    </location>
</feature>
<keyword evidence="7" id="KW-1185">Reference proteome</keyword>
<organism evidence="6 7">
    <name type="scientific">Penaeus vannamei</name>
    <name type="common">Whiteleg shrimp</name>
    <name type="synonym">Litopenaeus vannamei</name>
    <dbReference type="NCBI Taxonomy" id="6689"/>
    <lineage>
        <taxon>Eukaryota</taxon>
        <taxon>Metazoa</taxon>
        <taxon>Ecdysozoa</taxon>
        <taxon>Arthropoda</taxon>
        <taxon>Crustacea</taxon>
        <taxon>Multicrustacea</taxon>
        <taxon>Malacostraca</taxon>
        <taxon>Eumalacostraca</taxon>
        <taxon>Eucarida</taxon>
        <taxon>Decapoda</taxon>
        <taxon>Dendrobranchiata</taxon>
        <taxon>Penaeoidea</taxon>
        <taxon>Penaeidae</taxon>
        <taxon>Penaeus</taxon>
    </lineage>
</organism>
<dbReference type="SMART" id="SM00364">
    <property type="entry name" value="LRR_BAC"/>
    <property type="match status" value="5"/>
</dbReference>
<gene>
    <name evidence="6" type="ORF">C7M84_017818</name>
</gene>
<dbReference type="EMBL" id="QCYY01003285">
    <property type="protein sequence ID" value="ROT64258.1"/>
    <property type="molecule type" value="Genomic_DNA"/>
</dbReference>
<evidence type="ECO:0000313" key="6">
    <source>
        <dbReference type="EMBL" id="ROT64258.1"/>
    </source>
</evidence>
<dbReference type="PANTHER" id="PTHR23119:SF50">
    <property type="entry name" value="PDZ DOMAIN-CONTAINING PROTEIN"/>
    <property type="match status" value="1"/>
</dbReference>
<evidence type="ECO:0000256" key="3">
    <source>
        <dbReference type="ARBA" id="ARBA00022737"/>
    </source>
</evidence>
<comment type="similarity">
    <text evidence="1">Belongs to the LAP (LRR and PDZ) protein family.</text>
</comment>
<evidence type="ECO:0000256" key="1">
    <source>
        <dbReference type="ARBA" id="ARBA00007772"/>
    </source>
</evidence>
<dbReference type="GO" id="GO:0005912">
    <property type="term" value="C:adherens junction"/>
    <property type="evidence" value="ECO:0007669"/>
    <property type="project" value="TreeGrafter"/>
</dbReference>
<dbReference type="SMART" id="SM00369">
    <property type="entry name" value="LRR_TYP"/>
    <property type="match status" value="7"/>
</dbReference>
<feature type="compositionally biased region" description="Polar residues" evidence="4">
    <location>
        <begin position="424"/>
        <end position="445"/>
    </location>
</feature>
<dbReference type="Pfam" id="PF23598">
    <property type="entry name" value="LRR_14"/>
    <property type="match status" value="1"/>
</dbReference>
<dbReference type="GO" id="GO:0016323">
    <property type="term" value="C:basolateral plasma membrane"/>
    <property type="evidence" value="ECO:0007669"/>
    <property type="project" value="TreeGrafter"/>
</dbReference>
<dbReference type="FunFam" id="3.80.10.10:FF:000013">
    <property type="entry name" value="Erbin isoform 7"/>
    <property type="match status" value="1"/>
</dbReference>
<dbReference type="PROSITE" id="PS51450">
    <property type="entry name" value="LRR"/>
    <property type="match status" value="2"/>
</dbReference>
<dbReference type="AlphaFoldDB" id="A0A423SJ11"/>
<dbReference type="GO" id="GO:0043113">
    <property type="term" value="P:receptor clustering"/>
    <property type="evidence" value="ECO:0007669"/>
    <property type="project" value="TreeGrafter"/>
</dbReference>
<feature type="compositionally biased region" description="Polar residues" evidence="4">
    <location>
        <begin position="243"/>
        <end position="254"/>
    </location>
</feature>
<reference evidence="6 7" key="2">
    <citation type="submission" date="2019-01" db="EMBL/GenBank/DDBJ databases">
        <title>The decoding of complex shrimp genome reveals the adaptation for benthos swimmer, frequently molting mechanism and breeding impact on genome.</title>
        <authorList>
            <person name="Sun Y."/>
            <person name="Gao Y."/>
            <person name="Yu Y."/>
        </authorList>
    </citation>
    <scope>NUCLEOTIDE SEQUENCE [LARGE SCALE GENOMIC DNA]</scope>
    <source>
        <tissue evidence="6">Muscle</tissue>
    </source>
</reference>
<dbReference type="SUPFAM" id="SSF52058">
    <property type="entry name" value="L domain-like"/>
    <property type="match status" value="1"/>
</dbReference>
<dbReference type="OrthoDB" id="676979at2759"/>
<dbReference type="InterPro" id="IPR055414">
    <property type="entry name" value="LRR_R13L4/SHOC2-like"/>
</dbReference>
<dbReference type="PANTHER" id="PTHR23119">
    <property type="entry name" value="DISCS LARGE"/>
    <property type="match status" value="1"/>
</dbReference>
<name>A0A423SJ11_PENVA</name>
<proteinExistence type="inferred from homology"/>
<dbReference type="GO" id="GO:0045211">
    <property type="term" value="C:postsynaptic membrane"/>
    <property type="evidence" value="ECO:0007669"/>
    <property type="project" value="TreeGrafter"/>
</dbReference>
<sequence length="464" mass="50354">MPSLLACFVCGGKGESDDVRVLDYRHSALSDVPADVFASERTLEELLLDSNQLTELPRQLFYCHGLRELGLSDNELTSLPPAVASLINLTSIDLSKNAISDIPDNIKGCKQLAVVDASINPLCRLPEGFTQLLSLQELYLNDTFLEYLPANFGRLSKLKILELRENQLNTLPKSIARLTNLQRLDIGQNDFSELPEVIGSLGNLTELLFDNNKVKSLPPMMGKLKKLLHVIAMKAPVDTVTRNTTSLPEENGTPQHPMASSEGSGPLEGEQGGTPQTNALKSPTLPHCCCHVKHAADFQEASVECLLHRNKCTGRAGLTVKICQAHSRFQHHHALHPTLTFGSAGSAAPSSKSFMVATSTRPPSTHCAHHHHRVSSIRPPLICCSTAYLLTTCASLYGTTYIYSSGHFVIFTKNARLTTTMTNARQPPLRQGSSCENQNSGSVQRPGSLALGTLAEFSTSEPAA</sequence>
<comment type="caution">
    <text evidence="6">The sequence shown here is derived from an EMBL/GenBank/DDBJ whole genome shotgun (WGS) entry which is preliminary data.</text>
</comment>
<dbReference type="GO" id="GO:0098887">
    <property type="term" value="P:neurotransmitter receptor transport, endosome to postsynaptic membrane"/>
    <property type="evidence" value="ECO:0007669"/>
    <property type="project" value="TreeGrafter"/>
</dbReference>
<keyword evidence="3" id="KW-0677">Repeat</keyword>
<evidence type="ECO:0000313" key="7">
    <source>
        <dbReference type="Proteomes" id="UP000283509"/>
    </source>
</evidence>
<dbReference type="Gene3D" id="3.80.10.10">
    <property type="entry name" value="Ribonuclease Inhibitor"/>
    <property type="match status" value="1"/>
</dbReference>
<dbReference type="Pfam" id="PF13855">
    <property type="entry name" value="LRR_8"/>
    <property type="match status" value="1"/>
</dbReference>
<keyword evidence="2" id="KW-0433">Leucine-rich repeat</keyword>
<dbReference type="GO" id="GO:0098609">
    <property type="term" value="P:cell-cell adhesion"/>
    <property type="evidence" value="ECO:0007669"/>
    <property type="project" value="TreeGrafter"/>
</dbReference>
<accession>A0A423SJ11</accession>
<evidence type="ECO:0000259" key="5">
    <source>
        <dbReference type="Pfam" id="PF23598"/>
    </source>
</evidence>
<evidence type="ECO:0000256" key="4">
    <source>
        <dbReference type="SAM" id="MobiDB-lite"/>
    </source>
</evidence>
<dbReference type="InterPro" id="IPR003591">
    <property type="entry name" value="Leu-rich_rpt_typical-subtyp"/>
</dbReference>
<feature type="region of interest" description="Disordered" evidence="4">
    <location>
        <begin position="243"/>
        <end position="278"/>
    </location>
</feature>
<feature type="region of interest" description="Disordered" evidence="4">
    <location>
        <begin position="424"/>
        <end position="464"/>
    </location>
</feature>
<dbReference type="InterPro" id="IPR032675">
    <property type="entry name" value="LRR_dom_sf"/>
</dbReference>
<evidence type="ECO:0000256" key="2">
    <source>
        <dbReference type="ARBA" id="ARBA00022614"/>
    </source>
</evidence>
<dbReference type="STRING" id="6689.A0A423SJ11"/>
<protein>
    <recommendedName>
        <fullName evidence="5">Disease resistance R13L4/SHOC-2-like LRR domain-containing protein</fullName>
    </recommendedName>
</protein>
<dbReference type="InterPro" id="IPR050614">
    <property type="entry name" value="Synaptic_Scaffolding_LAP-MAGUK"/>
</dbReference>
<dbReference type="GO" id="GO:0098968">
    <property type="term" value="P:neurotransmitter receptor transport postsynaptic membrane to endosome"/>
    <property type="evidence" value="ECO:0007669"/>
    <property type="project" value="TreeGrafter"/>
</dbReference>
<dbReference type="InterPro" id="IPR001611">
    <property type="entry name" value="Leu-rich_rpt"/>
</dbReference>
<dbReference type="GO" id="GO:0019901">
    <property type="term" value="F:protein kinase binding"/>
    <property type="evidence" value="ECO:0007669"/>
    <property type="project" value="TreeGrafter"/>
</dbReference>